<organism evidence="1 2">
    <name type="scientific">Acetobacter okinawensis</name>
    <dbReference type="NCBI Taxonomy" id="1076594"/>
    <lineage>
        <taxon>Bacteria</taxon>
        <taxon>Pseudomonadati</taxon>
        <taxon>Pseudomonadota</taxon>
        <taxon>Alphaproteobacteria</taxon>
        <taxon>Acetobacterales</taxon>
        <taxon>Acetobacteraceae</taxon>
        <taxon>Acetobacter</taxon>
    </lineage>
</organism>
<dbReference type="OrthoDB" id="7227504at2"/>
<gene>
    <name evidence="1" type="ORF">HK26_07100</name>
</gene>
<name>A0A252BSE8_9PROT</name>
<protein>
    <submittedName>
        <fullName evidence="1">Uncharacterized protein</fullName>
    </submittedName>
</protein>
<keyword evidence="2" id="KW-1185">Reference proteome</keyword>
<dbReference type="Proteomes" id="UP000194931">
    <property type="component" value="Unassembled WGS sequence"/>
</dbReference>
<evidence type="ECO:0000313" key="1">
    <source>
        <dbReference type="EMBL" id="OUJ11249.1"/>
    </source>
</evidence>
<dbReference type="RefSeq" id="WP_086639826.1">
    <property type="nucleotide sequence ID" value="NZ_JOPJ01000032.1"/>
</dbReference>
<dbReference type="AlphaFoldDB" id="A0A252BSE8"/>
<dbReference type="EMBL" id="JOPJ01000032">
    <property type="protein sequence ID" value="OUJ11249.1"/>
    <property type="molecule type" value="Genomic_DNA"/>
</dbReference>
<evidence type="ECO:0000313" key="2">
    <source>
        <dbReference type="Proteomes" id="UP000194931"/>
    </source>
</evidence>
<proteinExistence type="predicted"/>
<comment type="caution">
    <text evidence="1">The sequence shown here is derived from an EMBL/GenBank/DDBJ whole genome shotgun (WGS) entry which is preliminary data.</text>
</comment>
<sequence>MSENNTALWWSATYPQRYYAYANTAYRLGGYPTPGYVDVAMFAALPTWLPAASDMIALTEAAWATRSSAVNQIIKDAGIQTYDAPVVVVPLATQATTAQAWIQQQANLAAAMGEVFTADMKAYVTAISAIASGADTTSKALPAQPAQVMVAPAATTTTG</sequence>
<accession>A0A252BSE8</accession>
<reference evidence="2" key="1">
    <citation type="submission" date="2014-06" db="EMBL/GenBank/DDBJ databases">
        <authorList>
            <person name="Winans N.J."/>
            <person name="Newell P.D."/>
            <person name="Douglas A.E."/>
        </authorList>
    </citation>
    <scope>NUCLEOTIDE SEQUENCE [LARGE SCALE GENOMIC DNA]</scope>
</reference>